<evidence type="ECO:0000313" key="3">
    <source>
        <dbReference type="Proteomes" id="UP000033647"/>
    </source>
</evidence>
<reference evidence="2 3" key="1">
    <citation type="submission" date="2015-03" db="EMBL/GenBank/DDBJ databases">
        <title>RNA-seq based gene annotation and comparative genomics of four Zymoseptoria species reveal species-specific pathogenicity related genes and transposable element activity.</title>
        <authorList>
            <person name="Grandaubert J."/>
            <person name="Bhattacharyya A."/>
            <person name="Stukenbrock E.H."/>
        </authorList>
    </citation>
    <scope>NUCLEOTIDE SEQUENCE [LARGE SCALE GENOMIC DNA]</scope>
    <source>
        <strain evidence="2 3">Zb18110</strain>
    </source>
</reference>
<keyword evidence="3" id="KW-1185">Reference proteome</keyword>
<feature type="signal peptide" evidence="1">
    <location>
        <begin position="1"/>
        <end position="25"/>
    </location>
</feature>
<dbReference type="STRING" id="1047168.A0A0F4GBR5"/>
<dbReference type="PANTHER" id="PTHR11567:SF195">
    <property type="entry name" value="ACID PHOSPHATASE, PUTATIVE (AFU_ORTHOLOGUE AFUA_3G14570)-RELATED"/>
    <property type="match status" value="1"/>
</dbReference>
<dbReference type="SUPFAM" id="SSF53254">
    <property type="entry name" value="Phosphoglycerate mutase-like"/>
    <property type="match status" value="1"/>
</dbReference>
<dbReference type="OrthoDB" id="10262962at2759"/>
<protein>
    <submittedName>
        <fullName evidence="2">Histidine acid phosphatase family protein</fullName>
    </submittedName>
</protein>
<evidence type="ECO:0000256" key="1">
    <source>
        <dbReference type="SAM" id="SignalP"/>
    </source>
</evidence>
<keyword evidence="1" id="KW-0732">Signal</keyword>
<dbReference type="EMBL" id="LAFY01004114">
    <property type="protein sequence ID" value="KJX94841.1"/>
    <property type="molecule type" value="Genomic_DNA"/>
</dbReference>
<sequence length="524" mass="57655">MSFSCCSLHVFLSLMLLSMIPIGILEIMKLNGGVSGLTTLLSTPTLASGHEPHNAARNVSLDWHAPAQYFVNNLTSAINGSGIYGFIFNSSQGPLDTYNWCNMPHVNAQTYVRPSQEYKLEYVEIVHRHHKRTPYASNTFPEEGYAWNCSDEGLFFGGKPLNPYRNNSAATYWSAYTTDSNPYPPVGFNGTCQFPQITLGGLDDSHQHGVDLKAVYGDMLGFLPSDYDPTSISYRVTNNVITSQVASMLIAGMYPSRKNCDTPLLIQPDSIDSLEPNYPCAAATALFSGYGPGSMSPSWTQHLNASAGLFARLDSLSGVNSNSTGWHKSWDHYFDNLSARLCHDKPLPCNIVNTTNCVSMAEAEEVFRLGEYEYSFIYRDSPQSLPASVASYGIFVAELAQNLRHVMGEGAPSTGDCKVKYRHNVAHDGSISRLLSILQLERMVWPGMGAEVVFELYSKAGVYFLRVLWGGRVLRSSHPAFGQMDMVLVAQFLAYIDGLVGVKARKVPDLCQTPRCQRTGEGCA</sequence>
<dbReference type="InterPro" id="IPR050645">
    <property type="entry name" value="Histidine_acid_phosphatase"/>
</dbReference>
<dbReference type="PANTHER" id="PTHR11567">
    <property type="entry name" value="ACID PHOSPHATASE-RELATED"/>
    <property type="match status" value="1"/>
</dbReference>
<proteinExistence type="predicted"/>
<name>A0A0F4GBR5_9PEZI</name>
<dbReference type="Proteomes" id="UP000033647">
    <property type="component" value="Unassembled WGS sequence"/>
</dbReference>
<gene>
    <name evidence="2" type="ORF">TI39_contig4155g00002</name>
</gene>
<feature type="chain" id="PRO_5002468571" evidence="1">
    <location>
        <begin position="26"/>
        <end position="524"/>
    </location>
</feature>
<accession>A0A0F4GBR5</accession>
<dbReference type="Gene3D" id="3.40.50.1240">
    <property type="entry name" value="Phosphoglycerate mutase-like"/>
    <property type="match status" value="1"/>
</dbReference>
<comment type="caution">
    <text evidence="2">The sequence shown here is derived from an EMBL/GenBank/DDBJ whole genome shotgun (WGS) entry which is preliminary data.</text>
</comment>
<organism evidence="2 3">
    <name type="scientific">Zymoseptoria brevis</name>
    <dbReference type="NCBI Taxonomy" id="1047168"/>
    <lineage>
        <taxon>Eukaryota</taxon>
        <taxon>Fungi</taxon>
        <taxon>Dikarya</taxon>
        <taxon>Ascomycota</taxon>
        <taxon>Pezizomycotina</taxon>
        <taxon>Dothideomycetes</taxon>
        <taxon>Dothideomycetidae</taxon>
        <taxon>Mycosphaerellales</taxon>
        <taxon>Mycosphaerellaceae</taxon>
        <taxon>Zymoseptoria</taxon>
    </lineage>
</organism>
<dbReference type="InterPro" id="IPR029033">
    <property type="entry name" value="His_PPase_superfam"/>
</dbReference>
<evidence type="ECO:0000313" key="2">
    <source>
        <dbReference type="EMBL" id="KJX94841.1"/>
    </source>
</evidence>
<dbReference type="AlphaFoldDB" id="A0A0F4GBR5"/>
<dbReference type="GO" id="GO:0016791">
    <property type="term" value="F:phosphatase activity"/>
    <property type="evidence" value="ECO:0007669"/>
    <property type="project" value="TreeGrafter"/>
</dbReference>